<organism evidence="4">
    <name type="scientific">Brugia pahangi</name>
    <name type="common">Filarial nematode worm</name>
    <dbReference type="NCBI Taxonomy" id="6280"/>
    <lineage>
        <taxon>Eukaryota</taxon>
        <taxon>Metazoa</taxon>
        <taxon>Ecdysozoa</taxon>
        <taxon>Nematoda</taxon>
        <taxon>Chromadorea</taxon>
        <taxon>Rhabditida</taxon>
        <taxon>Spirurina</taxon>
        <taxon>Spiruromorpha</taxon>
        <taxon>Filarioidea</taxon>
        <taxon>Onchocercidae</taxon>
        <taxon>Brugia</taxon>
    </lineage>
</organism>
<dbReference type="Proteomes" id="UP000278627">
    <property type="component" value="Unassembled WGS sequence"/>
</dbReference>
<accession>A0A0N4TR52</accession>
<reference evidence="2 3" key="2">
    <citation type="submission" date="2018-11" db="EMBL/GenBank/DDBJ databases">
        <authorList>
            <consortium name="Pathogen Informatics"/>
        </authorList>
    </citation>
    <scope>NUCLEOTIDE SEQUENCE [LARGE SCALE GENOMIC DNA]</scope>
</reference>
<evidence type="ECO:0000256" key="1">
    <source>
        <dbReference type="SAM" id="MobiDB-lite"/>
    </source>
</evidence>
<sequence>MTMMDRVFENSKMGLASGDESDDSKGNDDDLWYFKRPFLTMQMSAHSISSATYCAVKNICCSVLVPFPVTTISVC</sequence>
<protein>
    <submittedName>
        <fullName evidence="4">Ovule protein</fullName>
    </submittedName>
</protein>
<evidence type="ECO:0000313" key="3">
    <source>
        <dbReference type="Proteomes" id="UP000278627"/>
    </source>
</evidence>
<dbReference type="AlphaFoldDB" id="A0A0N4TR52"/>
<evidence type="ECO:0000313" key="4">
    <source>
        <dbReference type="WBParaSite" id="BPAG_0001110801-mRNA-1"/>
    </source>
</evidence>
<keyword evidence="3" id="KW-1185">Reference proteome</keyword>
<gene>
    <name evidence="2" type="ORF">BPAG_LOCUS11070</name>
</gene>
<dbReference type="EMBL" id="UZAD01013212">
    <property type="protein sequence ID" value="VDN92256.1"/>
    <property type="molecule type" value="Genomic_DNA"/>
</dbReference>
<reference evidence="4" key="1">
    <citation type="submission" date="2017-02" db="UniProtKB">
        <authorList>
            <consortium name="WormBaseParasite"/>
        </authorList>
    </citation>
    <scope>IDENTIFICATION</scope>
</reference>
<proteinExistence type="predicted"/>
<name>A0A0N4TR52_BRUPA</name>
<evidence type="ECO:0000313" key="2">
    <source>
        <dbReference type="EMBL" id="VDN92256.1"/>
    </source>
</evidence>
<dbReference type="WBParaSite" id="BPAG_0001110801-mRNA-1">
    <property type="protein sequence ID" value="BPAG_0001110801-mRNA-1"/>
    <property type="gene ID" value="BPAG_0001110801"/>
</dbReference>
<feature type="region of interest" description="Disordered" evidence="1">
    <location>
        <begin position="1"/>
        <end position="28"/>
    </location>
</feature>